<keyword evidence="2" id="KW-1185">Reference proteome</keyword>
<comment type="caution">
    <text evidence="1">The sequence shown here is derived from an EMBL/GenBank/DDBJ whole genome shotgun (WGS) entry which is preliminary data.</text>
</comment>
<evidence type="ECO:0000313" key="1">
    <source>
        <dbReference type="EMBL" id="MXO54312.1"/>
    </source>
</evidence>
<accession>A0A844YBI8</accession>
<evidence type="ECO:0000313" key="2">
    <source>
        <dbReference type="Proteomes" id="UP000430272"/>
    </source>
</evidence>
<dbReference type="AlphaFoldDB" id="A0A844YBI8"/>
<reference evidence="1 2" key="1">
    <citation type="submission" date="2019-12" db="EMBL/GenBank/DDBJ databases">
        <title>Genomic-based taxomic classification of the family Erythrobacteraceae.</title>
        <authorList>
            <person name="Xu L."/>
        </authorList>
    </citation>
    <scope>NUCLEOTIDE SEQUENCE [LARGE SCALE GENOMIC DNA]</scope>
    <source>
        <strain evidence="1 2">JCM 17468</strain>
    </source>
</reference>
<organism evidence="1 2">
    <name type="scientific">Qipengyuania pelagi</name>
    <dbReference type="NCBI Taxonomy" id="994320"/>
    <lineage>
        <taxon>Bacteria</taxon>
        <taxon>Pseudomonadati</taxon>
        <taxon>Pseudomonadota</taxon>
        <taxon>Alphaproteobacteria</taxon>
        <taxon>Sphingomonadales</taxon>
        <taxon>Erythrobacteraceae</taxon>
        <taxon>Qipengyuania</taxon>
    </lineage>
</organism>
<dbReference type="EMBL" id="WTYD01000001">
    <property type="protein sequence ID" value="MXO54312.1"/>
    <property type="molecule type" value="Genomic_DNA"/>
</dbReference>
<name>A0A844YBI8_9SPHN</name>
<dbReference type="RefSeq" id="WP_160661069.1">
    <property type="nucleotide sequence ID" value="NZ_BAABDV010000001.1"/>
</dbReference>
<protein>
    <submittedName>
        <fullName evidence="1">Uncharacterized protein</fullName>
    </submittedName>
</protein>
<sequence length="87" mass="9194">MDRFENFGDCVSDPARRAAPVIPSDAEPLAQIPKALFVGSGGDIRLRCTDDDAPVLFRNIPSGSILPVRAAHILSDGTSATDLVGLF</sequence>
<dbReference type="OrthoDB" id="7916272at2"/>
<gene>
    <name evidence="1" type="ORF">GRI47_09890</name>
</gene>
<proteinExistence type="predicted"/>
<dbReference type="Proteomes" id="UP000430272">
    <property type="component" value="Unassembled WGS sequence"/>
</dbReference>